<name>A0A916UYX8_9HYPH</name>
<keyword evidence="2" id="KW-1185">Reference proteome</keyword>
<dbReference type="EMBL" id="BMGG01000019">
    <property type="protein sequence ID" value="GGC94671.1"/>
    <property type="molecule type" value="Genomic_DNA"/>
</dbReference>
<gene>
    <name evidence="1" type="ORF">GCM10010994_60530</name>
</gene>
<organism evidence="1 2">
    <name type="scientific">Chelatococcus reniformis</name>
    <dbReference type="NCBI Taxonomy" id="1494448"/>
    <lineage>
        <taxon>Bacteria</taxon>
        <taxon>Pseudomonadati</taxon>
        <taxon>Pseudomonadota</taxon>
        <taxon>Alphaproteobacteria</taxon>
        <taxon>Hyphomicrobiales</taxon>
        <taxon>Chelatococcaceae</taxon>
        <taxon>Chelatococcus</taxon>
    </lineage>
</organism>
<reference evidence="1" key="1">
    <citation type="journal article" date="2014" name="Int. J. Syst. Evol. Microbiol.">
        <title>Complete genome sequence of Corynebacterium casei LMG S-19264T (=DSM 44701T), isolated from a smear-ripened cheese.</title>
        <authorList>
            <consortium name="US DOE Joint Genome Institute (JGI-PGF)"/>
            <person name="Walter F."/>
            <person name="Albersmeier A."/>
            <person name="Kalinowski J."/>
            <person name="Ruckert C."/>
        </authorList>
    </citation>
    <scope>NUCLEOTIDE SEQUENCE</scope>
    <source>
        <strain evidence="1">CGMCC 1.12919</strain>
    </source>
</reference>
<dbReference type="Proteomes" id="UP000637002">
    <property type="component" value="Unassembled WGS sequence"/>
</dbReference>
<proteinExistence type="predicted"/>
<reference evidence="1" key="2">
    <citation type="submission" date="2020-09" db="EMBL/GenBank/DDBJ databases">
        <authorList>
            <person name="Sun Q."/>
            <person name="Zhou Y."/>
        </authorList>
    </citation>
    <scope>NUCLEOTIDE SEQUENCE</scope>
    <source>
        <strain evidence="1">CGMCC 1.12919</strain>
    </source>
</reference>
<sequence length="73" mass="7929">MNDDTNPPNGADLLYGMPAIAAHLGLKVPQARHLADKGTIPTFKVCKLTCARRSTLNAWLEKLEKEAACGKRP</sequence>
<dbReference type="AlphaFoldDB" id="A0A916UYX8"/>
<evidence type="ECO:0000313" key="1">
    <source>
        <dbReference type="EMBL" id="GGC94671.1"/>
    </source>
</evidence>
<accession>A0A916UYX8</accession>
<comment type="caution">
    <text evidence="1">The sequence shown here is derived from an EMBL/GenBank/DDBJ whole genome shotgun (WGS) entry which is preliminary data.</text>
</comment>
<dbReference type="RefSeq" id="WP_188612920.1">
    <property type="nucleotide sequence ID" value="NZ_BMGG01000019.1"/>
</dbReference>
<protein>
    <submittedName>
        <fullName evidence="1">Uncharacterized protein</fullName>
    </submittedName>
</protein>
<evidence type="ECO:0000313" key="2">
    <source>
        <dbReference type="Proteomes" id="UP000637002"/>
    </source>
</evidence>